<evidence type="ECO:0000256" key="1">
    <source>
        <dbReference type="ARBA" id="ARBA00022849"/>
    </source>
</evidence>
<sequence length="130" mass="14749">MKRILFVCRENTGRSQVAEAFFNLFNKRSDLKAFSAGLEKGEALNQIAVAVMKEAGVDLTKQKPKKLTIEMIREADLIITMGCIEACPATPPEKTVEWKIKDFKQAANIEEARRIRDEIKNRVVDLLNQL</sequence>
<dbReference type="GO" id="GO:0046685">
    <property type="term" value="P:response to arsenic-containing substance"/>
    <property type="evidence" value="ECO:0007669"/>
    <property type="project" value="UniProtKB-KW"/>
</dbReference>
<dbReference type="Gene3D" id="3.40.50.2300">
    <property type="match status" value="1"/>
</dbReference>
<dbReference type="Pfam" id="PF01451">
    <property type="entry name" value="LMWPc"/>
    <property type="match status" value="1"/>
</dbReference>
<gene>
    <name evidence="3" type="ORF">OdinLCB4_007550</name>
</gene>
<organism evidence="3 4">
    <name type="scientific">Odinarchaeota yellowstonii (strain LCB_4)</name>
    <dbReference type="NCBI Taxonomy" id="1841599"/>
    <lineage>
        <taxon>Archaea</taxon>
        <taxon>Promethearchaeati</taxon>
        <taxon>Candidatus Odinarchaeota</taxon>
        <taxon>Candidatus Odinarchaeia</taxon>
        <taxon>Candidatus Odinarchaeales</taxon>
        <taxon>Candidatus Odinarchaeaceae</taxon>
        <taxon>Candidatus Odinarchaeum</taxon>
    </lineage>
</organism>
<dbReference type="SUPFAM" id="SSF52788">
    <property type="entry name" value="Phosphotyrosine protein phosphatases I"/>
    <property type="match status" value="1"/>
</dbReference>
<keyword evidence="1" id="KW-0059">Arsenical resistance</keyword>
<dbReference type="EMBL" id="CP091871">
    <property type="protein sequence ID" value="WEU40313.1"/>
    <property type="molecule type" value="Genomic_DNA"/>
</dbReference>
<dbReference type="PANTHER" id="PTHR43428">
    <property type="entry name" value="ARSENATE REDUCTASE"/>
    <property type="match status" value="1"/>
</dbReference>
<dbReference type="KEGG" id="oyw:OdinLCB4_007550"/>
<dbReference type="InterPro" id="IPR023485">
    <property type="entry name" value="Ptyr_pPase"/>
</dbReference>
<name>A0AAF0IAZ7_ODILC</name>
<feature type="domain" description="Phosphotyrosine protein phosphatase I" evidence="2">
    <location>
        <begin position="2"/>
        <end position="129"/>
    </location>
</feature>
<dbReference type="SMART" id="SM00226">
    <property type="entry name" value="LMWPc"/>
    <property type="match status" value="1"/>
</dbReference>
<reference evidence="3" key="1">
    <citation type="journal article" date="2017" name="Nature">
        <title>Asgard archaea illuminate the origin of eukaryotic cellular complexity.</title>
        <authorList>
            <person name="Zaremba-Niedzwiedzka K."/>
            <person name="Caceres E.F."/>
            <person name="Saw J.H."/>
            <person name="Backstrom D."/>
            <person name="Juzokaite L."/>
            <person name="Vancaester E."/>
            <person name="Seitz K.W."/>
            <person name="Anantharaman K."/>
            <person name="Starnawski P."/>
            <person name="Kjeldsen K.U."/>
            <person name="Scott M.B."/>
            <person name="Nunoura T."/>
            <person name="Banfield J.F."/>
            <person name="Schramm A."/>
            <person name="Baker B.J."/>
            <person name="Spang A."/>
            <person name="Ettema T.J.G."/>
        </authorList>
    </citation>
    <scope>NUCLEOTIDE SEQUENCE</scope>
    <source>
        <strain evidence="3">LCB_4</strain>
    </source>
</reference>
<dbReference type="PANTHER" id="PTHR43428:SF1">
    <property type="entry name" value="ARSENATE REDUCTASE"/>
    <property type="match status" value="1"/>
</dbReference>
<evidence type="ECO:0000313" key="4">
    <source>
        <dbReference type="Proteomes" id="UP000186851"/>
    </source>
</evidence>
<dbReference type="InterPro" id="IPR036196">
    <property type="entry name" value="Ptyr_pPase_sf"/>
</dbReference>
<accession>A0AAF0IAZ7</accession>
<proteinExistence type="predicted"/>
<reference evidence="3" key="2">
    <citation type="journal article" date="2022" name="Nat. Microbiol.">
        <title>A closed Candidatus Odinarchaeum chromosome exposes Asgard archaeal viruses.</title>
        <authorList>
            <person name="Tamarit D."/>
            <person name="Caceres E.F."/>
            <person name="Krupovic M."/>
            <person name="Nijland R."/>
            <person name="Eme L."/>
            <person name="Robinson N.P."/>
            <person name="Ettema T.J.G."/>
        </authorList>
    </citation>
    <scope>NUCLEOTIDE SEQUENCE</scope>
    <source>
        <strain evidence="3">LCB_4</strain>
    </source>
</reference>
<evidence type="ECO:0000313" key="3">
    <source>
        <dbReference type="EMBL" id="WEU40313.1"/>
    </source>
</evidence>
<dbReference type="Proteomes" id="UP000186851">
    <property type="component" value="Chromosome"/>
</dbReference>
<protein>
    <submittedName>
        <fullName evidence="3">Arsenate reductase ArsC</fullName>
    </submittedName>
</protein>
<dbReference type="AlphaFoldDB" id="A0AAF0IAZ7"/>
<evidence type="ECO:0000259" key="2">
    <source>
        <dbReference type="SMART" id="SM00226"/>
    </source>
</evidence>